<dbReference type="Proteomes" id="UP000694558">
    <property type="component" value="Chromosome 6"/>
</dbReference>
<dbReference type="PROSITE" id="PS50050">
    <property type="entry name" value="TNFR_NGFR_2"/>
    <property type="match status" value="1"/>
</dbReference>
<dbReference type="SMART" id="SM00208">
    <property type="entry name" value="TNFR"/>
    <property type="match status" value="2"/>
</dbReference>
<dbReference type="Ensembl" id="ENSSMAT00000027668.2">
    <property type="protein sequence ID" value="ENSSMAP00000027335.2"/>
    <property type="gene ID" value="ENSSMAG00000016714.2"/>
</dbReference>
<gene>
    <name evidence="5" type="primary">si:ch73-361p23.3</name>
</gene>
<organism evidence="5 6">
    <name type="scientific">Scophthalmus maximus</name>
    <name type="common">Turbot</name>
    <name type="synonym">Psetta maxima</name>
    <dbReference type="NCBI Taxonomy" id="52904"/>
    <lineage>
        <taxon>Eukaryota</taxon>
        <taxon>Metazoa</taxon>
        <taxon>Chordata</taxon>
        <taxon>Craniata</taxon>
        <taxon>Vertebrata</taxon>
        <taxon>Euteleostomi</taxon>
        <taxon>Actinopterygii</taxon>
        <taxon>Neopterygii</taxon>
        <taxon>Teleostei</taxon>
        <taxon>Neoteleostei</taxon>
        <taxon>Acanthomorphata</taxon>
        <taxon>Carangaria</taxon>
        <taxon>Pleuronectiformes</taxon>
        <taxon>Pleuronectoidei</taxon>
        <taxon>Scophthalmidae</taxon>
        <taxon>Scophthalmus</taxon>
    </lineage>
</organism>
<evidence type="ECO:0000259" key="4">
    <source>
        <dbReference type="PROSITE" id="PS50050"/>
    </source>
</evidence>
<feature type="transmembrane region" description="Helical" evidence="3">
    <location>
        <begin position="49"/>
        <end position="68"/>
    </location>
</feature>
<evidence type="ECO:0000256" key="2">
    <source>
        <dbReference type="SAM" id="MobiDB-lite"/>
    </source>
</evidence>
<comment type="caution">
    <text evidence="1">Lacks conserved residue(s) required for the propagation of feature annotation.</text>
</comment>
<dbReference type="GeneTree" id="ENSGT00730000113394"/>
<feature type="repeat" description="TNFR-Cys" evidence="1">
    <location>
        <begin position="93"/>
        <end position="135"/>
    </location>
</feature>
<dbReference type="Pfam" id="PF00020">
    <property type="entry name" value="TNFR_c6"/>
    <property type="match status" value="1"/>
</dbReference>
<name>A0A8D3B2B0_SCOMX</name>
<keyword evidence="3" id="KW-0472">Membrane</keyword>
<dbReference type="Gene3D" id="2.10.50.10">
    <property type="entry name" value="Tumor Necrosis Factor Receptor, subunit A, domain 2"/>
    <property type="match status" value="2"/>
</dbReference>
<keyword evidence="3" id="KW-0812">Transmembrane</keyword>
<dbReference type="GO" id="GO:0042127">
    <property type="term" value="P:regulation of cell population proliferation"/>
    <property type="evidence" value="ECO:0007669"/>
    <property type="project" value="TreeGrafter"/>
</dbReference>
<feature type="transmembrane region" description="Helical" evidence="3">
    <location>
        <begin position="264"/>
        <end position="285"/>
    </location>
</feature>
<evidence type="ECO:0000313" key="5">
    <source>
        <dbReference type="Ensembl" id="ENSSMAP00000027335.2"/>
    </source>
</evidence>
<keyword evidence="3" id="KW-1133">Transmembrane helix</keyword>
<feature type="domain" description="TNFR-Cys" evidence="4">
    <location>
        <begin position="93"/>
        <end position="135"/>
    </location>
</feature>
<keyword evidence="1" id="KW-1015">Disulfide bond</keyword>
<accession>A0A8D3B2B0</accession>
<dbReference type="AlphaFoldDB" id="A0A8D3B2B0"/>
<dbReference type="GO" id="GO:0038023">
    <property type="term" value="F:signaling receptor activity"/>
    <property type="evidence" value="ECO:0007669"/>
    <property type="project" value="TreeGrafter"/>
</dbReference>
<sequence length="326" mass="36111">MQISVLKNMGFSRQTFIKVVTPSLWYFFCLCLCGVSQRKRTVALLSTEASNMVLINLLFFLLTFYQLIGDLDATLCPKGQGEKRINGHSICEVCTDEHYRPEKNKSPDCSQCTKCDGKRWSHIKQKCTKETDTICQCRGDFVPLELDSSTCKCDIGFGLRNGECSKCEAGYFSIGVNSPCQKWRECKSGVNRTGTSTSDVTCNELESNPGVTAPFITRLTPHRPHEKTNTHNVYTTTSTAAPRGHTVTKKHKEKVDPFPSSNTGMVLVMLGIVGLLLLTAVTCKLHINPCEQRKPAVQTNDSLCRRPVEESGDSSLSSLKLNPGEP</sequence>
<evidence type="ECO:0000313" key="6">
    <source>
        <dbReference type="Proteomes" id="UP000694558"/>
    </source>
</evidence>
<feature type="region of interest" description="Disordered" evidence="2">
    <location>
        <begin position="303"/>
        <end position="326"/>
    </location>
</feature>
<feature type="disulfide bond" evidence="1">
    <location>
        <begin position="94"/>
        <end position="109"/>
    </location>
</feature>
<dbReference type="PANTHER" id="PTHR47139:SF3">
    <property type="entry name" value="SI:CH73-361P23.3"/>
    <property type="match status" value="1"/>
</dbReference>
<proteinExistence type="predicted"/>
<dbReference type="InterPro" id="IPR001368">
    <property type="entry name" value="TNFR/NGFR_Cys_rich_reg"/>
</dbReference>
<feature type="transmembrane region" description="Helical" evidence="3">
    <location>
        <begin position="16"/>
        <end position="37"/>
    </location>
</feature>
<dbReference type="PANTHER" id="PTHR47139">
    <property type="entry name" value="TUMOR NECROSIS FACTOR RECEPTOR SUPERFAMILY MEMBER 9"/>
    <property type="match status" value="1"/>
</dbReference>
<reference evidence="5" key="2">
    <citation type="submission" date="2025-08" db="UniProtKB">
        <authorList>
            <consortium name="Ensembl"/>
        </authorList>
    </citation>
    <scope>IDENTIFICATION</scope>
</reference>
<evidence type="ECO:0000256" key="3">
    <source>
        <dbReference type="SAM" id="Phobius"/>
    </source>
</evidence>
<protein>
    <recommendedName>
        <fullName evidence="4">TNFR-Cys domain-containing protein</fullName>
    </recommendedName>
</protein>
<evidence type="ECO:0000256" key="1">
    <source>
        <dbReference type="PROSITE-ProRule" id="PRU00206"/>
    </source>
</evidence>
<reference evidence="5" key="1">
    <citation type="submission" date="2023-05" db="EMBL/GenBank/DDBJ databases">
        <title>High-quality long-read genome of Scophthalmus maximus.</title>
        <authorList>
            <person name="Lien S."/>
            <person name="Martinez P."/>
        </authorList>
    </citation>
    <scope>NUCLEOTIDE SEQUENCE [LARGE SCALE GENOMIC DNA]</scope>
</reference>